<sequence>MLIIKIERNTMFKFKKLSLIVLLTILTMTLMSCTAPQQKTDQGVSVERKIDSNLYHLTLQISSDVGSYSQIEGSISGGMAYGFGSVSGAIWTEGKGLVRGTLLDLSPSVSFAEIGDDVIVKTTDFKIVALWPNDIVHLTCTADYEPICSIEGLEGYENIAVGSVKTGVCEDIWEFDYCRMTGFEPATQLEPTE</sequence>
<dbReference type="AlphaFoldDB" id="A0A101GZC1"/>
<gene>
    <name evidence="1" type="ORF">XD87_0133</name>
</gene>
<evidence type="ECO:0000313" key="1">
    <source>
        <dbReference type="EMBL" id="KUK67429.1"/>
    </source>
</evidence>
<name>A0A101GZC1_9BACT</name>
<organism evidence="1 2">
    <name type="scientific">candidate division WS6 bacterium 36_33</name>
    <dbReference type="NCBI Taxonomy" id="1641388"/>
    <lineage>
        <taxon>Bacteria</taxon>
        <taxon>Candidatus Dojkabacteria</taxon>
    </lineage>
</organism>
<dbReference type="PROSITE" id="PS51257">
    <property type="entry name" value="PROKAR_LIPOPROTEIN"/>
    <property type="match status" value="1"/>
</dbReference>
<protein>
    <submittedName>
        <fullName evidence="1">Uncharacterized protein</fullName>
    </submittedName>
</protein>
<dbReference type="EMBL" id="LGGI01000011">
    <property type="protein sequence ID" value="KUK67429.1"/>
    <property type="molecule type" value="Genomic_DNA"/>
</dbReference>
<proteinExistence type="predicted"/>
<comment type="caution">
    <text evidence="1">The sequence shown here is derived from an EMBL/GenBank/DDBJ whole genome shotgun (WGS) entry which is preliminary data.</text>
</comment>
<dbReference type="Proteomes" id="UP000053469">
    <property type="component" value="Unassembled WGS sequence"/>
</dbReference>
<accession>A0A101GZC1</accession>
<evidence type="ECO:0000313" key="2">
    <source>
        <dbReference type="Proteomes" id="UP000053469"/>
    </source>
</evidence>
<reference evidence="2" key="1">
    <citation type="journal article" date="2015" name="MBio">
        <title>Genome-Resolved Metagenomic Analysis Reveals Roles for Candidate Phyla and Other Microbial Community Members in Biogeochemical Transformations in Oil Reservoirs.</title>
        <authorList>
            <person name="Hu P."/>
            <person name="Tom L."/>
            <person name="Singh A."/>
            <person name="Thomas B.C."/>
            <person name="Baker B.J."/>
            <person name="Piceno Y.M."/>
            <person name="Andersen G.L."/>
            <person name="Banfield J.F."/>
        </authorList>
    </citation>
    <scope>NUCLEOTIDE SEQUENCE [LARGE SCALE GENOMIC DNA]</scope>
</reference>